<dbReference type="SMART" id="SM01393">
    <property type="entry name" value="Ribosomal_L32e"/>
    <property type="match status" value="1"/>
</dbReference>
<proteinExistence type="inferred from homology"/>
<gene>
    <name evidence="7" type="ORF">FTO68_06710</name>
</gene>
<evidence type="ECO:0000256" key="5">
    <source>
        <dbReference type="ARBA" id="ARBA00035377"/>
    </source>
</evidence>
<dbReference type="Pfam" id="PF01655">
    <property type="entry name" value="Ribosomal_L32e"/>
    <property type="match status" value="1"/>
</dbReference>
<evidence type="ECO:0000313" key="8">
    <source>
        <dbReference type="Proteomes" id="UP001524383"/>
    </source>
</evidence>
<evidence type="ECO:0000256" key="1">
    <source>
        <dbReference type="ARBA" id="ARBA00008431"/>
    </source>
</evidence>
<protein>
    <recommendedName>
        <fullName evidence="4">Large ribosomal subunit protein eL32</fullName>
    </recommendedName>
    <alternativeName>
        <fullName evidence="5">50S ribosomal protein L32e</fullName>
    </alternativeName>
</protein>
<accession>A0ABD4TKG0</accession>
<dbReference type="InterPro" id="IPR023654">
    <property type="entry name" value="Ribosomal_eL32_arc"/>
</dbReference>
<dbReference type="EMBL" id="VOTZ01000012">
    <property type="protein sequence ID" value="MCQ1538674.1"/>
    <property type="molecule type" value="Genomic_DNA"/>
</dbReference>
<evidence type="ECO:0000313" key="7">
    <source>
        <dbReference type="EMBL" id="MCQ1538674.1"/>
    </source>
</evidence>
<feature type="compositionally biased region" description="Low complexity" evidence="6">
    <location>
        <begin position="52"/>
        <end position="61"/>
    </location>
</feature>
<dbReference type="Proteomes" id="UP001524383">
    <property type="component" value="Unassembled WGS sequence"/>
</dbReference>
<keyword evidence="2 7" id="KW-0689">Ribosomal protein</keyword>
<dbReference type="PANTHER" id="PTHR23413:SF1">
    <property type="entry name" value="RIBOSOMAL PROTEIN L32"/>
    <property type="match status" value="1"/>
</dbReference>
<name>A0ABD4TKG0_9EURY</name>
<dbReference type="GO" id="GO:0005840">
    <property type="term" value="C:ribosome"/>
    <property type="evidence" value="ECO:0007669"/>
    <property type="project" value="UniProtKB-KW"/>
</dbReference>
<feature type="region of interest" description="Disordered" evidence="6">
    <location>
        <begin position="29"/>
        <end position="61"/>
    </location>
</feature>
<dbReference type="RefSeq" id="WP_255332624.1">
    <property type="nucleotide sequence ID" value="NZ_VOTZ01000012.1"/>
</dbReference>
<dbReference type="PANTHER" id="PTHR23413">
    <property type="entry name" value="60S RIBOSOMAL PROTEIN L32 AND DNA-DIRECTED RNA POLYMERASE II, SUBUNIT N"/>
    <property type="match status" value="1"/>
</dbReference>
<organism evidence="7 8">
    <name type="scientific">Methanocalculus taiwanensis</name>
    <dbReference type="NCBI Taxonomy" id="106207"/>
    <lineage>
        <taxon>Archaea</taxon>
        <taxon>Methanobacteriati</taxon>
        <taxon>Methanobacteriota</taxon>
        <taxon>Stenosarchaea group</taxon>
        <taxon>Methanomicrobia</taxon>
        <taxon>Methanomicrobiales</taxon>
        <taxon>Methanocalculaceae</taxon>
        <taxon>Methanocalculus</taxon>
    </lineage>
</organism>
<keyword evidence="3" id="KW-0687">Ribonucleoprotein</keyword>
<dbReference type="SUPFAM" id="SSF52042">
    <property type="entry name" value="Ribosomal protein L32e"/>
    <property type="match status" value="1"/>
</dbReference>
<dbReference type="AlphaFoldDB" id="A0ABD4TKG0"/>
<keyword evidence="8" id="KW-1185">Reference proteome</keyword>
<dbReference type="InterPro" id="IPR001515">
    <property type="entry name" value="Ribosomal_eL32"/>
</dbReference>
<dbReference type="InterPro" id="IPR036351">
    <property type="entry name" value="Ribosomal_eL32_sf"/>
</dbReference>
<comment type="similarity">
    <text evidence="1">Belongs to the eukaryotic ribosomal protein eL32 family.</text>
</comment>
<comment type="caution">
    <text evidence="7">The sequence shown here is derived from an EMBL/GenBank/DDBJ whole genome shotgun (WGS) entry which is preliminary data.</text>
</comment>
<evidence type="ECO:0000256" key="3">
    <source>
        <dbReference type="ARBA" id="ARBA00023274"/>
    </source>
</evidence>
<dbReference type="NCBIfam" id="NF006332">
    <property type="entry name" value="PRK08562.1"/>
    <property type="match status" value="1"/>
</dbReference>
<dbReference type="GO" id="GO:1990904">
    <property type="term" value="C:ribonucleoprotein complex"/>
    <property type="evidence" value="ECO:0007669"/>
    <property type="project" value="UniProtKB-KW"/>
</dbReference>
<feature type="compositionally biased region" description="Basic residues" evidence="6">
    <location>
        <begin position="42"/>
        <end position="51"/>
    </location>
</feature>
<reference evidence="7 8" key="1">
    <citation type="submission" date="2019-08" db="EMBL/GenBank/DDBJ databases">
        <authorList>
            <person name="Chen S.-C."/>
            <person name="Lai M.-C."/>
            <person name="You Y.-T."/>
        </authorList>
    </citation>
    <scope>NUCLEOTIDE SEQUENCE [LARGE SCALE GENOMIC DNA]</scope>
    <source>
        <strain evidence="7 8">P2F9704a</strain>
    </source>
</reference>
<evidence type="ECO:0000256" key="6">
    <source>
        <dbReference type="SAM" id="MobiDB-lite"/>
    </source>
</evidence>
<evidence type="ECO:0000256" key="4">
    <source>
        <dbReference type="ARBA" id="ARBA00035229"/>
    </source>
</evidence>
<evidence type="ECO:0000256" key="2">
    <source>
        <dbReference type="ARBA" id="ARBA00022980"/>
    </source>
</evidence>
<sequence>MVAIRRLIRDRRAKRGDFKRQCLHAKAKLDDVWRRPRGGQSKQRKQKKAKGKIPAPGFAGPAAVRGFHPCGMKEALVMTAATLTSLDPETTAIRIGGTVGMKKRMEIQDKALSGGFKVLNPKVMAVEEPDIEEEEVEDDE</sequence>